<dbReference type="Gene3D" id="3.40.50.1240">
    <property type="entry name" value="Phosphoglycerate mutase-like"/>
    <property type="match status" value="1"/>
</dbReference>
<feature type="active site" description="Proton donor/acceptor" evidence="1">
    <location>
        <position position="79"/>
    </location>
</feature>
<dbReference type="OrthoDB" id="9782128at2"/>
<dbReference type="PANTHER" id="PTHR48100:SF1">
    <property type="entry name" value="HISTIDINE PHOSPHATASE FAMILY PROTEIN-RELATED"/>
    <property type="match status" value="1"/>
</dbReference>
<dbReference type="GO" id="GO:0016791">
    <property type="term" value="F:phosphatase activity"/>
    <property type="evidence" value="ECO:0007669"/>
    <property type="project" value="TreeGrafter"/>
</dbReference>
<dbReference type="RefSeq" id="WP_126793374.1">
    <property type="nucleotide sequence ID" value="NZ_CP060720.1"/>
</dbReference>
<evidence type="ECO:0000313" key="4">
    <source>
        <dbReference type="Proteomes" id="UP000288028"/>
    </source>
</evidence>
<dbReference type="InterPro" id="IPR050275">
    <property type="entry name" value="PGM_Phosphatase"/>
</dbReference>
<proteinExistence type="predicted"/>
<organism evidence="3 4">
    <name type="scientific">Vagococcus carniphilus</name>
    <dbReference type="NCBI Taxonomy" id="218144"/>
    <lineage>
        <taxon>Bacteria</taxon>
        <taxon>Bacillati</taxon>
        <taxon>Bacillota</taxon>
        <taxon>Bacilli</taxon>
        <taxon>Lactobacillales</taxon>
        <taxon>Enterococcaceae</taxon>
        <taxon>Vagococcus</taxon>
    </lineage>
</organism>
<evidence type="ECO:0000256" key="2">
    <source>
        <dbReference type="PIRSR" id="PIRSR613078-2"/>
    </source>
</evidence>
<dbReference type="CDD" id="cd07067">
    <property type="entry name" value="HP_PGM_like"/>
    <property type="match status" value="1"/>
</dbReference>
<dbReference type="InterPro" id="IPR029033">
    <property type="entry name" value="His_PPase_superfam"/>
</dbReference>
<keyword evidence="4" id="KW-1185">Reference proteome</keyword>
<dbReference type="PIRSF" id="PIRSF000709">
    <property type="entry name" value="6PFK_2-Ptase"/>
    <property type="match status" value="1"/>
</dbReference>
<accession>A0A430B536</accession>
<feature type="active site" description="Tele-phosphohistidine intermediate" evidence="1">
    <location>
        <position position="8"/>
    </location>
</feature>
<dbReference type="GeneID" id="95580798"/>
<reference evidence="3 4" key="1">
    <citation type="submission" date="2017-05" db="EMBL/GenBank/DDBJ databases">
        <title>Vagococcus spp. assemblies.</title>
        <authorList>
            <person name="Gulvik C.A."/>
        </authorList>
    </citation>
    <scope>NUCLEOTIDE SEQUENCE [LARGE SCALE GENOMIC DNA]</scope>
    <source>
        <strain evidence="3 4">SS1714</strain>
    </source>
</reference>
<dbReference type="EMBL" id="NGKB01000005">
    <property type="protein sequence ID" value="RSU15466.1"/>
    <property type="molecule type" value="Genomic_DNA"/>
</dbReference>
<dbReference type="Proteomes" id="UP000288028">
    <property type="component" value="Unassembled WGS sequence"/>
</dbReference>
<gene>
    <name evidence="3" type="ORF">CBF28_06990</name>
</gene>
<dbReference type="SMART" id="SM00855">
    <property type="entry name" value="PGAM"/>
    <property type="match status" value="1"/>
</dbReference>
<feature type="binding site" evidence="2">
    <location>
        <position position="54"/>
    </location>
    <ligand>
        <name>substrate</name>
    </ligand>
</feature>
<name>A0A430B536_9ENTE</name>
<dbReference type="InterPro" id="IPR013078">
    <property type="entry name" value="His_Pase_superF_clade-1"/>
</dbReference>
<sequence>MAIYLIRHGQDDETIRGGWSETPLTKEGRQQIEGLENYFKSLDISAVYSSDLTRAMETTEILSHFKPKIPIYYDERLREINNGLLAGMPNSQAEKEYPTLHFKQLAWQQKYPKGESPEMFYERISTIWEELSKLSDQNIAIVTHGGVINIILHHVNQKYYSNKNESIFIPTGSITIVD</sequence>
<dbReference type="SUPFAM" id="SSF53254">
    <property type="entry name" value="Phosphoglycerate mutase-like"/>
    <property type="match status" value="1"/>
</dbReference>
<dbReference type="Pfam" id="PF00300">
    <property type="entry name" value="His_Phos_1"/>
    <property type="match status" value="1"/>
</dbReference>
<dbReference type="PANTHER" id="PTHR48100">
    <property type="entry name" value="BROAD-SPECIFICITY PHOSPHATASE YOR283W-RELATED"/>
    <property type="match status" value="1"/>
</dbReference>
<dbReference type="AlphaFoldDB" id="A0A430B536"/>
<dbReference type="GO" id="GO:0005737">
    <property type="term" value="C:cytoplasm"/>
    <property type="evidence" value="ECO:0007669"/>
    <property type="project" value="TreeGrafter"/>
</dbReference>
<evidence type="ECO:0008006" key="5">
    <source>
        <dbReference type="Google" id="ProtNLM"/>
    </source>
</evidence>
<evidence type="ECO:0000256" key="1">
    <source>
        <dbReference type="PIRSR" id="PIRSR613078-1"/>
    </source>
</evidence>
<protein>
    <recommendedName>
        <fullName evidence="5">Histidine phosphatase family protein</fullName>
    </recommendedName>
</protein>
<comment type="caution">
    <text evidence="3">The sequence shown here is derived from an EMBL/GenBank/DDBJ whole genome shotgun (WGS) entry which is preliminary data.</text>
</comment>
<evidence type="ECO:0000313" key="3">
    <source>
        <dbReference type="EMBL" id="RSU15466.1"/>
    </source>
</evidence>